<protein>
    <submittedName>
        <fullName evidence="1">Uncharacterized protein</fullName>
    </submittedName>
</protein>
<evidence type="ECO:0000313" key="1">
    <source>
        <dbReference type="EMBL" id="MBB5205831.1"/>
    </source>
</evidence>
<name>A0A840SBI7_9BURK</name>
<organism evidence="1 2">
    <name type="scientific">Inhella inkyongensis</name>
    <dbReference type="NCBI Taxonomy" id="392593"/>
    <lineage>
        <taxon>Bacteria</taxon>
        <taxon>Pseudomonadati</taxon>
        <taxon>Pseudomonadota</taxon>
        <taxon>Betaproteobacteria</taxon>
        <taxon>Burkholderiales</taxon>
        <taxon>Sphaerotilaceae</taxon>
        <taxon>Inhella</taxon>
    </lineage>
</organism>
<keyword evidence="2" id="KW-1185">Reference proteome</keyword>
<comment type="caution">
    <text evidence="1">The sequence shown here is derived from an EMBL/GenBank/DDBJ whole genome shotgun (WGS) entry which is preliminary data.</text>
</comment>
<reference evidence="1 2" key="1">
    <citation type="submission" date="2020-08" db="EMBL/GenBank/DDBJ databases">
        <title>Genomic Encyclopedia of Type Strains, Phase IV (KMG-IV): sequencing the most valuable type-strain genomes for metagenomic binning, comparative biology and taxonomic classification.</title>
        <authorList>
            <person name="Goeker M."/>
        </authorList>
    </citation>
    <scope>NUCLEOTIDE SEQUENCE [LARGE SCALE GENOMIC DNA]</scope>
    <source>
        <strain evidence="1 2">DSM 23958</strain>
    </source>
</reference>
<proteinExistence type="predicted"/>
<accession>A0A840SBI7</accession>
<evidence type="ECO:0000313" key="2">
    <source>
        <dbReference type="Proteomes" id="UP000554837"/>
    </source>
</evidence>
<dbReference type="EMBL" id="JACHHO010000005">
    <property type="protein sequence ID" value="MBB5205831.1"/>
    <property type="molecule type" value="Genomic_DNA"/>
</dbReference>
<dbReference type="Proteomes" id="UP000554837">
    <property type="component" value="Unassembled WGS sequence"/>
</dbReference>
<dbReference type="OrthoDB" id="7032747at2"/>
<gene>
    <name evidence="1" type="ORF">HNQ51_003158</name>
</gene>
<dbReference type="RefSeq" id="WP_138855341.1">
    <property type="nucleotide sequence ID" value="NZ_CP040709.1"/>
</dbReference>
<sequence>MKIEIFATTPKDIELCKAYWDRGTDAKFTFTVAQLSKLFSRRAPDISKIVSQGSRALSKTLSCVNCACPFEFKNRTEFNCGEPNPPWTCGGCVQAAIDEDRIAIRERLAVYAEAALGNPVSPLDLSARQIVCLAALIRLGAREDLSAIAPYKSLKTVLYSPEDDFGLQILRELYAARLVIVSPNSDISKMSKTEAGDFQFYIDEVELLLPDPDPLEFIDSVEELIASPEFAKRHHHELEGLAKELALQECIAFLNLSLAEHQLNYSIGEKTIMVLRKGLDNFSAAQMWNFIWRAAKDAAAFFVRERVSRDHAAKTVVGSIERQIDRAIANAWSVKPFNRNFSLPQSALSMVLFNSVLKTDDGGVKAVVSNLFRKSEPPFDSSQPISQ</sequence>
<dbReference type="AlphaFoldDB" id="A0A840SBI7"/>